<reference evidence="1 2" key="1">
    <citation type="journal article" date="2021" name="Microorganisms">
        <title>Acidisoma silvae sp. nov. and Acidisomacellulosilytica sp. nov., Two Acidophilic Bacteria Isolated from Decaying Wood, Hydrolyzing Cellulose and Producing Poly-3-hydroxybutyrate.</title>
        <authorList>
            <person name="Mieszkin S."/>
            <person name="Pouder E."/>
            <person name="Uroz S."/>
            <person name="Simon-Colin C."/>
            <person name="Alain K."/>
        </authorList>
    </citation>
    <scope>NUCLEOTIDE SEQUENCE [LARGE SCALE GENOMIC DNA]</scope>
    <source>
        <strain evidence="1 2">HW T5.17</strain>
    </source>
</reference>
<dbReference type="RefSeq" id="WP_227306676.1">
    <property type="nucleotide sequence ID" value="NZ_JAESVA010000002.1"/>
</dbReference>
<organism evidence="1 2">
    <name type="scientific">Acidisoma cellulosilyticum</name>
    <dbReference type="NCBI Taxonomy" id="2802395"/>
    <lineage>
        <taxon>Bacteria</taxon>
        <taxon>Pseudomonadati</taxon>
        <taxon>Pseudomonadota</taxon>
        <taxon>Alphaproteobacteria</taxon>
        <taxon>Acetobacterales</taxon>
        <taxon>Acidocellaceae</taxon>
        <taxon>Acidisoma</taxon>
    </lineage>
</organism>
<proteinExistence type="predicted"/>
<gene>
    <name evidence="1" type="ORF">ACELLULO517_07465</name>
</gene>
<evidence type="ECO:0000313" key="2">
    <source>
        <dbReference type="Proteomes" id="UP000721844"/>
    </source>
</evidence>
<evidence type="ECO:0000313" key="1">
    <source>
        <dbReference type="EMBL" id="MCB8880068.1"/>
    </source>
</evidence>
<comment type="caution">
    <text evidence="1">The sequence shown here is derived from an EMBL/GenBank/DDBJ whole genome shotgun (WGS) entry which is preliminary data.</text>
</comment>
<dbReference type="AlphaFoldDB" id="A0A964E3L6"/>
<sequence length="83" mass="9352">MSDAQALADCRKKALTLAGERNQYEAAAKRWREQSDAAHELLHAQYALARRQEDELREMVGEIERLSVQLALAQSALTPSEDK</sequence>
<dbReference type="Proteomes" id="UP000721844">
    <property type="component" value="Unassembled WGS sequence"/>
</dbReference>
<protein>
    <submittedName>
        <fullName evidence="1">Uncharacterized protein</fullName>
    </submittedName>
</protein>
<keyword evidence="2" id="KW-1185">Reference proteome</keyword>
<accession>A0A964E3L6</accession>
<name>A0A964E3L6_9PROT</name>
<dbReference type="EMBL" id="JAESVA010000002">
    <property type="protein sequence ID" value="MCB8880068.1"/>
    <property type="molecule type" value="Genomic_DNA"/>
</dbReference>